<evidence type="ECO:0000259" key="11">
    <source>
        <dbReference type="PROSITE" id="PS50114"/>
    </source>
</evidence>
<dbReference type="PRINTS" id="PR00619">
    <property type="entry name" value="GATAZNFINGER"/>
</dbReference>
<dbReference type="GO" id="GO:0042128">
    <property type="term" value="P:nitrate assimilation"/>
    <property type="evidence" value="ECO:0007669"/>
    <property type="project" value="UniProtKB-KW"/>
</dbReference>
<evidence type="ECO:0000313" key="12">
    <source>
        <dbReference type="EMBL" id="CUS13878.1"/>
    </source>
</evidence>
<dbReference type="AlphaFoldDB" id="A0A292Q4S5"/>
<keyword evidence="8" id="KW-0539">Nucleus</keyword>
<evidence type="ECO:0000256" key="2">
    <source>
        <dbReference type="ARBA" id="ARBA00022723"/>
    </source>
</evidence>
<dbReference type="PROSITE" id="PS50114">
    <property type="entry name" value="GATA_ZN_FINGER_2"/>
    <property type="match status" value="1"/>
</dbReference>
<feature type="compositionally biased region" description="Polar residues" evidence="10">
    <location>
        <begin position="640"/>
        <end position="664"/>
    </location>
</feature>
<proteinExistence type="predicted"/>
<protein>
    <recommendedName>
        <fullName evidence="11">GATA-type domain-containing protein</fullName>
    </recommendedName>
</protein>
<dbReference type="InterPro" id="IPR013860">
    <property type="entry name" value="AreA_GATA"/>
</dbReference>
<dbReference type="PANTHER" id="PTHR10071">
    <property type="entry name" value="TRANSCRIPTION FACTOR GATA FAMILY MEMBER"/>
    <property type="match status" value="1"/>
</dbReference>
<feature type="region of interest" description="Disordered" evidence="10">
    <location>
        <begin position="27"/>
        <end position="68"/>
    </location>
</feature>
<dbReference type="GO" id="GO:0008270">
    <property type="term" value="F:zinc ion binding"/>
    <property type="evidence" value="ECO:0007669"/>
    <property type="project" value="UniProtKB-KW"/>
</dbReference>
<dbReference type="GO" id="GO:0000122">
    <property type="term" value="P:negative regulation of transcription by RNA polymerase II"/>
    <property type="evidence" value="ECO:0007669"/>
    <property type="project" value="TreeGrafter"/>
</dbReference>
<organism evidence="12 13">
    <name type="scientific">Tuber aestivum</name>
    <name type="common">summer truffle</name>
    <dbReference type="NCBI Taxonomy" id="59557"/>
    <lineage>
        <taxon>Eukaryota</taxon>
        <taxon>Fungi</taxon>
        <taxon>Dikarya</taxon>
        <taxon>Ascomycota</taxon>
        <taxon>Pezizomycotina</taxon>
        <taxon>Pezizomycetes</taxon>
        <taxon>Pezizales</taxon>
        <taxon>Tuberaceae</taxon>
        <taxon>Tuber</taxon>
    </lineage>
</organism>
<dbReference type="Pfam" id="PF00320">
    <property type="entry name" value="GATA"/>
    <property type="match status" value="1"/>
</dbReference>
<dbReference type="InterPro" id="IPR000679">
    <property type="entry name" value="Znf_GATA"/>
</dbReference>
<feature type="compositionally biased region" description="Polar residues" evidence="10">
    <location>
        <begin position="773"/>
        <end position="827"/>
    </location>
</feature>
<dbReference type="PANTHER" id="PTHR10071:SF281">
    <property type="entry name" value="BOX A-BINDING FACTOR-RELATED"/>
    <property type="match status" value="1"/>
</dbReference>
<feature type="region of interest" description="Disordered" evidence="10">
    <location>
        <begin position="565"/>
        <end position="700"/>
    </location>
</feature>
<comment type="subcellular location">
    <subcellularLocation>
        <location evidence="1">Nucleus</location>
    </subcellularLocation>
</comment>
<feature type="compositionally biased region" description="Low complexity" evidence="10">
    <location>
        <begin position="605"/>
        <end position="617"/>
    </location>
</feature>
<evidence type="ECO:0000256" key="5">
    <source>
        <dbReference type="ARBA" id="ARBA00023015"/>
    </source>
</evidence>
<feature type="region of interest" description="Disordered" evidence="10">
    <location>
        <begin position="407"/>
        <end position="426"/>
    </location>
</feature>
<dbReference type="Gene3D" id="3.30.50.10">
    <property type="entry name" value="Erythroid Transcription Factor GATA-1, subunit A"/>
    <property type="match status" value="1"/>
</dbReference>
<dbReference type="GO" id="GO:0045944">
    <property type="term" value="P:positive regulation of transcription by RNA polymerase II"/>
    <property type="evidence" value="ECO:0007669"/>
    <property type="project" value="TreeGrafter"/>
</dbReference>
<feature type="region of interest" description="Disordered" evidence="10">
    <location>
        <begin position="160"/>
        <end position="196"/>
    </location>
</feature>
<feature type="region of interest" description="Disordered" evidence="10">
    <location>
        <begin position="746"/>
        <end position="888"/>
    </location>
</feature>
<keyword evidence="7" id="KW-0804">Transcription</keyword>
<dbReference type="GO" id="GO:0000978">
    <property type="term" value="F:RNA polymerase II cis-regulatory region sequence-specific DNA binding"/>
    <property type="evidence" value="ECO:0007669"/>
    <property type="project" value="TreeGrafter"/>
</dbReference>
<evidence type="ECO:0000256" key="9">
    <source>
        <dbReference type="PROSITE-ProRule" id="PRU00094"/>
    </source>
</evidence>
<dbReference type="EMBL" id="LN890966">
    <property type="protein sequence ID" value="CUS13878.1"/>
    <property type="molecule type" value="Genomic_DNA"/>
</dbReference>
<feature type="compositionally biased region" description="Basic and acidic residues" evidence="10">
    <location>
        <begin position="287"/>
        <end position="300"/>
    </location>
</feature>
<dbReference type="Pfam" id="PF08550">
    <property type="entry name" value="GATA_AreA"/>
    <property type="match status" value="1"/>
</dbReference>
<evidence type="ECO:0000256" key="7">
    <source>
        <dbReference type="ARBA" id="ARBA00023163"/>
    </source>
</evidence>
<sequence>MVFNERGGVSVSAAGEHLLHSNSRQVGFAASAASSTASPHSRRQQSITSPQNNSDSTSKAGSSQEKSADNTAVNLDLYTAQSLARKELLTGSFERLGGVHKIPEESPEDMQKKDPLATQVWKLYSKQKNVLPNAERMENLTWRMMAMTLRKEQMQARRAAKDASYGKMGGISAAARPTTNSKPPSSASAQHSTLSESDSMFMEDLTFTSPSSMVGSPGGVSSCGIAHSPGSDNLLTSSHATASAIPIKGSREKELMINAHLPPASAPQRRFDTNRGEFDYVQRRVRKTSVDERRPPKRPADFSPHVPPVTGIMIPNDPDPDTELGDYRLDHDGNSFSLSQSQSHPFSLDTSVDSNEYLTSAGPYQNNFTFSPVHSPLLTNGPFSTSVYNSTAIASSVTSNDFYSPPASANHSVVSTPHPLTESHGSNFFDQINLENRAQGRPIPGFGQSSRSSTLPSSLASSDYYYHDPVLSTNPSAPHSGFPSPRGYGGFQHVNPSQVLRADFSLAKSPGSAGARNENIFSFGADSDYEDEGNEFDRMQIQTDLGSMDDHSMDMHSGVQLFGGEWGRSGAPGQNPQYANGRFPGGQKTVRIGGTETAPSPQEWSISSGNHSRSHSITASVSDMRNRVQDPNGARRQKIARTSSTPNAPQLALSSMGQRAQSSPNTPPESGFSSTEPSRPATPDGQKNGAAGGANALPTTCTNCFTQTTPLWRRNPEGHPLCNACGLFLKLHGVVRPLSLKTDVIKKRNRGSGSSLPVGGSASTRSSKKTGRKNSLVQTPVTTPISTQSKSLAGSESPPSGLSNGSNVSTPTNIQTMGTSGQGSKSSVIPIAAAPPKNSLQSTSSRPLVAAPKRQRRDSKVHNQFQGNEDGDAMDESPNGSKKRDKLIPPSLQSASSILQNTTHHTPIAPAVTTPTTSGSGTHEWEWLTMSL</sequence>
<dbReference type="GO" id="GO:0005634">
    <property type="term" value="C:nucleus"/>
    <property type="evidence" value="ECO:0007669"/>
    <property type="project" value="UniProtKB-SubCell"/>
</dbReference>
<keyword evidence="3 9" id="KW-0863">Zinc-finger</keyword>
<dbReference type="InterPro" id="IPR039355">
    <property type="entry name" value="Transcription_factor_GATA"/>
</dbReference>
<evidence type="ECO:0000256" key="3">
    <source>
        <dbReference type="ARBA" id="ARBA00022771"/>
    </source>
</evidence>
<keyword evidence="13" id="KW-1185">Reference proteome</keyword>
<feature type="compositionally biased region" description="Polar residues" evidence="10">
    <location>
        <begin position="44"/>
        <end position="68"/>
    </location>
</feature>
<dbReference type="SMART" id="SM00401">
    <property type="entry name" value="ZnF_GATA"/>
    <property type="match status" value="1"/>
</dbReference>
<keyword evidence="4" id="KW-0862">Zinc</keyword>
<feature type="compositionally biased region" description="Polar residues" evidence="10">
    <location>
        <begin position="751"/>
        <end position="765"/>
    </location>
</feature>
<evidence type="ECO:0000256" key="6">
    <source>
        <dbReference type="ARBA" id="ARBA00023063"/>
    </source>
</evidence>
<dbReference type="InterPro" id="IPR013088">
    <property type="entry name" value="Znf_NHR/GATA"/>
</dbReference>
<keyword evidence="6" id="KW-0534">Nitrate assimilation</keyword>
<name>A0A292Q4S5_9PEZI</name>
<dbReference type="CDD" id="cd00202">
    <property type="entry name" value="ZnF_GATA"/>
    <property type="match status" value="1"/>
</dbReference>
<evidence type="ECO:0000313" key="13">
    <source>
        <dbReference type="Proteomes" id="UP001412239"/>
    </source>
</evidence>
<accession>A0A292Q4S5</accession>
<evidence type="ECO:0000256" key="4">
    <source>
        <dbReference type="ARBA" id="ARBA00022833"/>
    </source>
</evidence>
<feature type="compositionally biased region" description="Low complexity" evidence="10">
    <location>
        <begin position="29"/>
        <end position="39"/>
    </location>
</feature>
<dbReference type="PROSITE" id="PS00344">
    <property type="entry name" value="GATA_ZN_FINGER_1"/>
    <property type="match status" value="1"/>
</dbReference>
<dbReference type="GO" id="GO:0000981">
    <property type="term" value="F:DNA-binding transcription factor activity, RNA polymerase II-specific"/>
    <property type="evidence" value="ECO:0007669"/>
    <property type="project" value="TreeGrafter"/>
</dbReference>
<reference evidence="12" key="1">
    <citation type="submission" date="2015-10" db="EMBL/GenBank/DDBJ databases">
        <authorList>
            <person name="Regsiter A."/>
            <person name="william w."/>
        </authorList>
    </citation>
    <scope>NUCLEOTIDE SEQUENCE</scope>
    <source>
        <strain evidence="12">Montdore</strain>
    </source>
</reference>
<feature type="region of interest" description="Disordered" evidence="10">
    <location>
        <begin position="287"/>
        <end position="320"/>
    </location>
</feature>
<dbReference type="Proteomes" id="UP001412239">
    <property type="component" value="Unassembled WGS sequence"/>
</dbReference>
<gene>
    <name evidence="12" type="ORF">GSTUAT00002089001</name>
</gene>
<feature type="domain" description="GATA-type" evidence="11">
    <location>
        <begin position="695"/>
        <end position="748"/>
    </location>
</feature>
<keyword evidence="5" id="KW-0805">Transcription regulation</keyword>
<evidence type="ECO:0000256" key="1">
    <source>
        <dbReference type="ARBA" id="ARBA00004123"/>
    </source>
</evidence>
<feature type="compositionally biased region" description="Polar residues" evidence="10">
    <location>
        <begin position="177"/>
        <end position="196"/>
    </location>
</feature>
<evidence type="ECO:0000256" key="10">
    <source>
        <dbReference type="SAM" id="MobiDB-lite"/>
    </source>
</evidence>
<keyword evidence="2" id="KW-0479">Metal-binding</keyword>
<dbReference type="FunFam" id="3.30.50.10:FF:000007">
    <property type="entry name" value="Nitrogen regulatory AreA, N-terminal"/>
    <property type="match status" value="1"/>
</dbReference>
<dbReference type="SUPFAM" id="SSF57716">
    <property type="entry name" value="Glucocorticoid receptor-like (DNA-binding domain)"/>
    <property type="match status" value="1"/>
</dbReference>
<evidence type="ECO:0000256" key="8">
    <source>
        <dbReference type="ARBA" id="ARBA00023242"/>
    </source>
</evidence>